<dbReference type="VEuPathDB" id="CryptoDB:Cvel_19598"/>
<name>A0A0G4G0A0_9ALVE</name>
<protein>
    <submittedName>
        <fullName evidence="2">Uncharacterized protein</fullName>
    </submittedName>
</protein>
<organism evidence="2">
    <name type="scientific">Chromera velia CCMP2878</name>
    <dbReference type="NCBI Taxonomy" id="1169474"/>
    <lineage>
        <taxon>Eukaryota</taxon>
        <taxon>Sar</taxon>
        <taxon>Alveolata</taxon>
        <taxon>Colpodellida</taxon>
        <taxon>Chromeraceae</taxon>
        <taxon>Chromera</taxon>
    </lineage>
</organism>
<dbReference type="AlphaFoldDB" id="A0A0G4G0A0"/>
<reference evidence="2" key="1">
    <citation type="submission" date="2014-11" db="EMBL/GenBank/DDBJ databases">
        <authorList>
            <person name="Otto D Thomas"/>
            <person name="Naeem Raeece"/>
        </authorList>
    </citation>
    <scope>NUCLEOTIDE SEQUENCE</scope>
</reference>
<proteinExistence type="predicted"/>
<evidence type="ECO:0000313" key="2">
    <source>
        <dbReference type="EMBL" id="CEM21280.1"/>
    </source>
</evidence>
<evidence type="ECO:0000256" key="1">
    <source>
        <dbReference type="SAM" id="MobiDB-lite"/>
    </source>
</evidence>
<dbReference type="EMBL" id="CDMZ01000777">
    <property type="protein sequence ID" value="CEM21280.1"/>
    <property type="molecule type" value="Genomic_DNA"/>
</dbReference>
<feature type="region of interest" description="Disordered" evidence="1">
    <location>
        <begin position="1"/>
        <end position="39"/>
    </location>
</feature>
<accession>A0A0G4G0A0</accession>
<sequence length="76" mass="8541">MSGVEKTDPGISLSEGEVPNSDRDSDMQCSDADSSEPEFLGFFGNMREEKRGSLRAQMRSWKRRLGSLLGKARQMR</sequence>
<gene>
    <name evidence="2" type="ORF">Cvel_19598</name>
</gene>